<feature type="transmembrane region" description="Helical" evidence="1">
    <location>
        <begin position="12"/>
        <end position="29"/>
    </location>
</feature>
<gene>
    <name evidence="2" type="ORF">D3H55_13915</name>
</gene>
<proteinExistence type="predicted"/>
<evidence type="ECO:0000313" key="2">
    <source>
        <dbReference type="EMBL" id="RIW31976.1"/>
    </source>
</evidence>
<keyword evidence="1" id="KW-0472">Membrane</keyword>
<organism evidence="2 3">
    <name type="scientific">Bacillus salacetis</name>
    <dbReference type="NCBI Taxonomy" id="2315464"/>
    <lineage>
        <taxon>Bacteria</taxon>
        <taxon>Bacillati</taxon>
        <taxon>Bacillota</taxon>
        <taxon>Bacilli</taxon>
        <taxon>Bacillales</taxon>
        <taxon>Bacillaceae</taxon>
        <taxon>Bacillus</taxon>
    </lineage>
</organism>
<name>A0A3A1QXV2_9BACI</name>
<comment type="caution">
    <text evidence="2">The sequence shown here is derived from an EMBL/GenBank/DDBJ whole genome shotgun (WGS) entry which is preliminary data.</text>
</comment>
<dbReference type="OrthoDB" id="2940849at2"/>
<dbReference type="EMBL" id="QXIR01000019">
    <property type="protein sequence ID" value="RIW31976.1"/>
    <property type="molecule type" value="Genomic_DNA"/>
</dbReference>
<keyword evidence="1" id="KW-0812">Transmembrane</keyword>
<sequence length="60" mass="6674">MNSSALKDVKLIFGFLTSLLCSAAGILLAVHDNGFWIAFIVMAFLFSFLSVRRAEKNYSK</sequence>
<dbReference type="Proteomes" id="UP000265801">
    <property type="component" value="Unassembled WGS sequence"/>
</dbReference>
<dbReference type="AlphaFoldDB" id="A0A3A1QXV2"/>
<keyword evidence="3" id="KW-1185">Reference proteome</keyword>
<reference evidence="2 3" key="1">
    <citation type="submission" date="2018-09" db="EMBL/GenBank/DDBJ databases">
        <title>Bacillus saliacetes sp. nov., isolated from Thai shrimp paste (Ka-pi).</title>
        <authorList>
            <person name="Daroonpunt R."/>
            <person name="Tanasupawat S."/>
            <person name="Yiamsombut S."/>
        </authorList>
    </citation>
    <scope>NUCLEOTIDE SEQUENCE [LARGE SCALE GENOMIC DNA]</scope>
    <source>
        <strain evidence="2 3">SKP7-4</strain>
    </source>
</reference>
<evidence type="ECO:0000256" key="1">
    <source>
        <dbReference type="SAM" id="Phobius"/>
    </source>
</evidence>
<evidence type="ECO:0000313" key="3">
    <source>
        <dbReference type="Proteomes" id="UP000265801"/>
    </source>
</evidence>
<dbReference type="RefSeq" id="WP_119547648.1">
    <property type="nucleotide sequence ID" value="NZ_QXIR01000019.1"/>
</dbReference>
<accession>A0A3A1QXV2</accession>
<protein>
    <submittedName>
        <fullName evidence="2">Uncharacterized protein</fullName>
    </submittedName>
</protein>
<feature type="transmembrane region" description="Helical" evidence="1">
    <location>
        <begin position="35"/>
        <end position="51"/>
    </location>
</feature>
<keyword evidence="1" id="KW-1133">Transmembrane helix</keyword>